<dbReference type="NCBIfam" id="TIGR00254">
    <property type="entry name" value="GGDEF"/>
    <property type="match status" value="1"/>
</dbReference>
<dbReference type="CDD" id="cd01949">
    <property type="entry name" value="GGDEF"/>
    <property type="match status" value="1"/>
</dbReference>
<dbReference type="SUPFAM" id="SSF52172">
    <property type="entry name" value="CheY-like"/>
    <property type="match status" value="2"/>
</dbReference>
<dbReference type="Gene3D" id="1.20.120.160">
    <property type="entry name" value="HPT domain"/>
    <property type="match status" value="1"/>
</dbReference>
<evidence type="ECO:0000313" key="6">
    <source>
        <dbReference type="EMBL" id="ABC32392.1"/>
    </source>
</evidence>
<proteinExistence type="predicted"/>
<feature type="domain" description="GGDEF" evidence="5">
    <location>
        <begin position="428"/>
        <end position="563"/>
    </location>
</feature>
<dbReference type="HOGENOM" id="CLU_000445_70_50_6"/>
<dbReference type="InterPro" id="IPR001789">
    <property type="entry name" value="Sig_transdc_resp-reg_receiver"/>
</dbReference>
<dbReference type="InterPro" id="IPR001633">
    <property type="entry name" value="EAL_dom"/>
</dbReference>
<keyword evidence="2" id="KW-0597">Phosphoprotein</keyword>
<dbReference type="SMART" id="SM00448">
    <property type="entry name" value="REC"/>
    <property type="match status" value="2"/>
</dbReference>
<dbReference type="eggNOG" id="COG2204">
    <property type="taxonomic scope" value="Bacteria"/>
</dbReference>
<name>Q2SAD2_HAHCH</name>
<dbReference type="CDD" id="cd01948">
    <property type="entry name" value="EAL"/>
    <property type="match status" value="1"/>
</dbReference>
<reference evidence="6 7" key="1">
    <citation type="journal article" date="2005" name="Nucleic Acids Res.">
        <title>Genomic blueprint of Hahella chejuensis, a marine microbe producing an algicidal agent.</title>
        <authorList>
            <person name="Jeong H."/>
            <person name="Yim J.H."/>
            <person name="Lee C."/>
            <person name="Choi S.-H."/>
            <person name="Park Y.K."/>
            <person name="Yoon S.H."/>
            <person name="Hur C.-G."/>
            <person name="Kang H.-Y."/>
            <person name="Kim D."/>
            <person name="Lee H.H."/>
            <person name="Park K.H."/>
            <person name="Park S.-H."/>
            <person name="Park H.-S."/>
            <person name="Lee H.K."/>
            <person name="Oh T.K."/>
            <person name="Kim J.F."/>
        </authorList>
    </citation>
    <scope>NUCLEOTIDE SEQUENCE [LARGE SCALE GENOMIC DNA]</scope>
    <source>
        <strain evidence="6 7">KCTC 2396</strain>
    </source>
</reference>
<feature type="domain" description="EAL" evidence="4">
    <location>
        <begin position="572"/>
        <end position="826"/>
    </location>
</feature>
<dbReference type="SMART" id="SM00267">
    <property type="entry name" value="GGDEF"/>
    <property type="match status" value="1"/>
</dbReference>
<dbReference type="Pfam" id="PF00563">
    <property type="entry name" value="EAL"/>
    <property type="match status" value="1"/>
</dbReference>
<feature type="domain" description="Response regulatory" evidence="3">
    <location>
        <begin position="134"/>
        <end position="251"/>
    </location>
</feature>
<evidence type="ECO:0000313" key="7">
    <source>
        <dbReference type="Proteomes" id="UP000000238"/>
    </source>
</evidence>
<dbReference type="CDD" id="cd00156">
    <property type="entry name" value="REC"/>
    <property type="match status" value="1"/>
</dbReference>
<feature type="modified residue" description="4-aspartylphosphate" evidence="2">
    <location>
        <position position="309"/>
    </location>
</feature>
<organism evidence="6 7">
    <name type="scientific">Hahella chejuensis (strain KCTC 2396)</name>
    <dbReference type="NCBI Taxonomy" id="349521"/>
    <lineage>
        <taxon>Bacteria</taxon>
        <taxon>Pseudomonadati</taxon>
        <taxon>Pseudomonadota</taxon>
        <taxon>Gammaproteobacteria</taxon>
        <taxon>Oceanospirillales</taxon>
        <taxon>Hahellaceae</taxon>
        <taxon>Hahella</taxon>
    </lineage>
</organism>
<dbReference type="RefSeq" id="WP_011399451.1">
    <property type="nucleotide sequence ID" value="NC_007645.1"/>
</dbReference>
<keyword evidence="7" id="KW-1185">Reference proteome</keyword>
<dbReference type="Proteomes" id="UP000000238">
    <property type="component" value="Chromosome"/>
</dbReference>
<dbReference type="SUPFAM" id="SSF47226">
    <property type="entry name" value="Histidine-containing phosphotransfer domain, HPT domain"/>
    <property type="match status" value="1"/>
</dbReference>
<evidence type="ECO:0000259" key="3">
    <source>
        <dbReference type="PROSITE" id="PS50110"/>
    </source>
</evidence>
<dbReference type="GO" id="GO:0000160">
    <property type="term" value="P:phosphorelay signal transduction system"/>
    <property type="evidence" value="ECO:0007669"/>
    <property type="project" value="UniProtKB-KW"/>
</dbReference>
<gene>
    <name evidence="6" type="ordered locus">HCH_05739</name>
</gene>
<dbReference type="GO" id="GO:0004672">
    <property type="term" value="F:protein kinase activity"/>
    <property type="evidence" value="ECO:0007669"/>
    <property type="project" value="UniProtKB-ARBA"/>
</dbReference>
<dbReference type="eggNOG" id="COG5001">
    <property type="taxonomic scope" value="Bacteria"/>
</dbReference>
<protein>
    <submittedName>
        <fullName evidence="6">Predicted signal transduction protein containing a membrane domain, an EAL and a GGDEF domain</fullName>
    </submittedName>
</protein>
<dbReference type="PANTHER" id="PTHR44757">
    <property type="entry name" value="DIGUANYLATE CYCLASE DGCP"/>
    <property type="match status" value="1"/>
</dbReference>
<dbReference type="AlphaFoldDB" id="Q2SAD2"/>
<evidence type="ECO:0000259" key="5">
    <source>
        <dbReference type="PROSITE" id="PS50887"/>
    </source>
</evidence>
<dbReference type="Gene3D" id="3.30.70.270">
    <property type="match status" value="1"/>
</dbReference>
<dbReference type="Gene3D" id="3.20.20.450">
    <property type="entry name" value="EAL domain"/>
    <property type="match status" value="1"/>
</dbReference>
<evidence type="ECO:0000259" key="4">
    <source>
        <dbReference type="PROSITE" id="PS50883"/>
    </source>
</evidence>
<feature type="domain" description="Response regulatory" evidence="3">
    <location>
        <begin position="260"/>
        <end position="376"/>
    </location>
</feature>
<dbReference type="PROSITE" id="PS50887">
    <property type="entry name" value="GGDEF"/>
    <property type="match status" value="1"/>
</dbReference>
<dbReference type="InterPro" id="IPR029787">
    <property type="entry name" value="Nucleotide_cyclase"/>
</dbReference>
<feature type="modified residue" description="4-aspartylphosphate" evidence="2">
    <location>
        <position position="183"/>
    </location>
</feature>
<dbReference type="InterPro" id="IPR035919">
    <property type="entry name" value="EAL_sf"/>
</dbReference>
<dbReference type="PROSITE" id="PS50110">
    <property type="entry name" value="RESPONSE_REGULATORY"/>
    <property type="match status" value="2"/>
</dbReference>
<dbReference type="EMBL" id="CP000155">
    <property type="protein sequence ID" value="ABC32392.1"/>
    <property type="molecule type" value="Genomic_DNA"/>
</dbReference>
<dbReference type="Pfam" id="PF00072">
    <property type="entry name" value="Response_reg"/>
    <property type="match status" value="2"/>
</dbReference>
<dbReference type="SUPFAM" id="SSF55073">
    <property type="entry name" value="Nucleotide cyclase"/>
    <property type="match status" value="1"/>
</dbReference>
<dbReference type="Pfam" id="PF00990">
    <property type="entry name" value="GGDEF"/>
    <property type="match status" value="1"/>
</dbReference>
<accession>Q2SAD2</accession>
<dbReference type="SMART" id="SM00052">
    <property type="entry name" value="EAL"/>
    <property type="match status" value="1"/>
</dbReference>
<dbReference type="PANTHER" id="PTHR44757:SF2">
    <property type="entry name" value="BIOFILM ARCHITECTURE MAINTENANCE PROTEIN MBAA"/>
    <property type="match status" value="1"/>
</dbReference>
<keyword evidence="1" id="KW-0902">Two-component regulatory system</keyword>
<dbReference type="InterPro" id="IPR008207">
    <property type="entry name" value="Sig_transdc_His_kin_Hpt_dom"/>
</dbReference>
<dbReference type="Gene3D" id="3.40.50.2300">
    <property type="match status" value="2"/>
</dbReference>
<sequence>MTDRSSGKGMDGALINKLAQIQRHYRQSLGARADALEKWWDELLKKSDRQRLNDICMTLHSLAGSGKTFGLPELSAAAAELNAYLQDLIREGSTAFDKYNERMGLLLQLMRRPHTGDAVSGASEMENRLCPGRLVYIVEDDPMLSQWMKTHIEQHGYSVRIFDSLTALMQRPKEDMPLAILMDVILPEGENAGLDFAINQASSELSGVPLVIISTRTDFEARLQAVRAGVRHYLTKPLDSESLLASIEDMVEETPAEPYRILLVDDDEDITALYRAHLEAAGVEARTLSDPKKALQVIIEFKPELIVLDLHMPECSGLEVGQIIRQHVQFANVPLVFLSAESDSSAQLSAIELAGDDFLMKPIDPEVLRINLMARARRARMVSMYVRSLIKEMSFKEQHDALTGLPNRLHLERRLELAIRNVRYGVRDQFSLFLIDVDNFQHINDAYGHELGDQLIVDLSKRLESLIPHTAVLCRPGGDEFAILFKGVRDKKQVIQYAERLLEACETPFNIGMDEISIGLSIGVATYSREHKSNFGIELYKEADMALFTAKKMGKNDFVIFEEHMASELKAQVSMTSDLRKALINREFHLVYQPQVNLYNHRIFGAEVLLRWNHPVRGPVSPAEFIPVAEAHGLIDQLGEYVLRCAIKQIADWKRQYGRAVRLAVNVSPRQFGRFDFVSQVGLMLEEFQVDGRLLELEITESALAKDIETAVSKLMELRCLGVGVAVDDFGTGFSNLASLKRYPVDLLKIDRSFIRDIPHDQDNLAIVIAIVQMAKTLGLKILAEGVETIDQIRVMRQQGCDLIQGFYVARPMLVDQFEKDYLSGSGQESGAL</sequence>
<evidence type="ECO:0000256" key="2">
    <source>
        <dbReference type="PROSITE-ProRule" id="PRU00169"/>
    </source>
</evidence>
<dbReference type="KEGG" id="hch:HCH_05739"/>
<dbReference type="PROSITE" id="PS50883">
    <property type="entry name" value="EAL"/>
    <property type="match status" value="1"/>
</dbReference>
<dbReference type="SUPFAM" id="SSF141868">
    <property type="entry name" value="EAL domain-like"/>
    <property type="match status" value="1"/>
</dbReference>
<dbReference type="InterPro" id="IPR052155">
    <property type="entry name" value="Biofilm_reg_signaling"/>
</dbReference>
<dbReference type="InterPro" id="IPR011006">
    <property type="entry name" value="CheY-like_superfamily"/>
</dbReference>
<dbReference type="Pfam" id="PF01627">
    <property type="entry name" value="Hpt"/>
    <property type="match status" value="1"/>
</dbReference>
<dbReference type="InterPro" id="IPR043128">
    <property type="entry name" value="Rev_trsase/Diguanyl_cyclase"/>
</dbReference>
<dbReference type="STRING" id="349521.HCH_05739"/>
<dbReference type="InterPro" id="IPR000160">
    <property type="entry name" value="GGDEF_dom"/>
</dbReference>
<evidence type="ECO:0000256" key="1">
    <source>
        <dbReference type="ARBA" id="ARBA00023012"/>
    </source>
</evidence>
<dbReference type="InterPro" id="IPR036641">
    <property type="entry name" value="HPT_dom_sf"/>
</dbReference>